<accession>A0A835VFH6</accession>
<protein>
    <submittedName>
        <fullName evidence="2">Uncharacterized protein</fullName>
    </submittedName>
</protein>
<dbReference type="AlphaFoldDB" id="A0A835VFH6"/>
<dbReference type="PANTHER" id="PTHR33625">
    <property type="entry name" value="OS08G0179900 PROTEIN"/>
    <property type="match status" value="1"/>
</dbReference>
<evidence type="ECO:0000313" key="3">
    <source>
        <dbReference type="Proteomes" id="UP000639772"/>
    </source>
</evidence>
<proteinExistence type="predicted"/>
<dbReference type="OrthoDB" id="659599at2759"/>
<feature type="transmembrane region" description="Helical" evidence="1">
    <location>
        <begin position="279"/>
        <end position="298"/>
    </location>
</feature>
<keyword evidence="1" id="KW-0812">Transmembrane</keyword>
<evidence type="ECO:0000313" key="2">
    <source>
        <dbReference type="EMBL" id="KAG0494546.1"/>
    </source>
</evidence>
<keyword evidence="1" id="KW-1133">Transmembrane helix</keyword>
<organism evidence="2 3">
    <name type="scientific">Vanilla planifolia</name>
    <name type="common">Vanilla</name>
    <dbReference type="NCBI Taxonomy" id="51239"/>
    <lineage>
        <taxon>Eukaryota</taxon>
        <taxon>Viridiplantae</taxon>
        <taxon>Streptophyta</taxon>
        <taxon>Embryophyta</taxon>
        <taxon>Tracheophyta</taxon>
        <taxon>Spermatophyta</taxon>
        <taxon>Magnoliopsida</taxon>
        <taxon>Liliopsida</taxon>
        <taxon>Asparagales</taxon>
        <taxon>Orchidaceae</taxon>
        <taxon>Vanilloideae</taxon>
        <taxon>Vanilleae</taxon>
        <taxon>Vanilla</taxon>
    </lineage>
</organism>
<comment type="caution">
    <text evidence="2">The sequence shown here is derived from an EMBL/GenBank/DDBJ whole genome shotgun (WGS) entry which is preliminary data.</text>
</comment>
<gene>
    <name evidence="2" type="ORF">HPP92_005540</name>
</gene>
<sequence length="307" mass="32449">MGGGIIRTAGKAVASGAFRSPLIDEAARQQLHGFSSVLPVVGPEPCVPILSAESEGIDSPAALPAAHWAQWELTGNNEEIFGSVGVASRLVFGPTPTLEEAKQATADLKNSLERVCFGPQHALNSLEKCHGDASVDSGAISAVPKHVNQMFSLLQGSHEAQVVVASLASDKNVWDAVMKNEKLIEFCRNSQLGLAPQRIVNPAEECVADNKLADGFAAAAEVEDTTEEGSGFKSFVNNIKVKVFNMLTNISNLVQDIFNFASSGLKEAKSSNADTGDGMPLKASFMALAVATILVVLLKRGCLVKRY</sequence>
<dbReference type="Proteomes" id="UP000639772">
    <property type="component" value="Unassembled WGS sequence"/>
</dbReference>
<name>A0A835VFH6_VANPL</name>
<dbReference type="PANTHER" id="PTHR33625:SF4">
    <property type="entry name" value="OS08G0179900 PROTEIN"/>
    <property type="match status" value="1"/>
</dbReference>
<dbReference type="EMBL" id="JADCNM010000002">
    <property type="protein sequence ID" value="KAG0494546.1"/>
    <property type="molecule type" value="Genomic_DNA"/>
</dbReference>
<evidence type="ECO:0000256" key="1">
    <source>
        <dbReference type="SAM" id="Phobius"/>
    </source>
</evidence>
<keyword evidence="1" id="KW-0472">Membrane</keyword>
<reference evidence="2 3" key="1">
    <citation type="journal article" date="2020" name="Nat. Food">
        <title>A phased Vanilla planifolia genome enables genetic improvement of flavour and production.</title>
        <authorList>
            <person name="Hasing T."/>
            <person name="Tang H."/>
            <person name="Brym M."/>
            <person name="Khazi F."/>
            <person name="Huang T."/>
            <person name="Chambers A.H."/>
        </authorList>
    </citation>
    <scope>NUCLEOTIDE SEQUENCE [LARGE SCALE GENOMIC DNA]</scope>
    <source>
        <tissue evidence="2">Leaf</tissue>
    </source>
</reference>